<dbReference type="AlphaFoldDB" id="A0A7S9KYP8"/>
<comment type="subcellular location">
    <subcellularLocation>
        <location evidence="1">Endomembrane system</location>
        <topology evidence="1">Multi-pass membrane protein</topology>
    </subcellularLocation>
</comment>
<dbReference type="Proteomes" id="UP000594759">
    <property type="component" value="Chromosome"/>
</dbReference>
<feature type="transmembrane region" description="Helical" evidence="7">
    <location>
        <begin position="31"/>
        <end position="50"/>
    </location>
</feature>
<keyword evidence="2 7" id="KW-0812">Transmembrane</keyword>
<dbReference type="InterPro" id="IPR011020">
    <property type="entry name" value="HTTM-like"/>
</dbReference>
<sequence>MATKFLSPNKNGATDNWLEKINRPISISPLITFRIIFGALMLFSTLRFWANGWIDSLYVKPQFYFTYMGFEWVKPLGETGMHLLFLIMGLSAIGIMLGLLYRFSAILFFLSFTYVELIDVTNYLNHYYFVSIVAFLLILLPAGRCKSVDIWFSPQRKITHVPLWIVGVIRLQMAIVYFFAGLAKLTPEWMLEAIPMKIWLPAKSHLPLVGQLMYKEWVAYLFSWFGAAYDLLIPFFLIHKRTRNYAFVAVLGFHICTAIFFPAIGMFPYVMMLSSLFFFSSTFHDKLLGVRRRAIFPINPAKLLPVIQARFLSVVLTMYFVIQVVVPLRFLLYPGHLFWYEEGYRFSWRVMLMEKSGNTFFYVKESKTGKTFEVDNTRYLTPQQEKMMSTQPDMIIRYAHFLKAEYQKKGIKDPKIFAEGFVALNGRRSQPFIDPNIDLASQQLSFGHVQWILPFYKNSK</sequence>
<feature type="transmembrane region" description="Helical" evidence="7">
    <location>
        <begin position="245"/>
        <end position="264"/>
    </location>
</feature>
<evidence type="ECO:0000256" key="7">
    <source>
        <dbReference type="SAM" id="Phobius"/>
    </source>
</evidence>
<dbReference type="EMBL" id="CP064939">
    <property type="protein sequence ID" value="QPH39282.1"/>
    <property type="molecule type" value="Genomic_DNA"/>
</dbReference>
<organism evidence="9 10">
    <name type="scientific">Pedobacter endophyticus</name>
    <dbReference type="NCBI Taxonomy" id="2789740"/>
    <lineage>
        <taxon>Bacteria</taxon>
        <taxon>Pseudomonadati</taxon>
        <taxon>Bacteroidota</taxon>
        <taxon>Sphingobacteriia</taxon>
        <taxon>Sphingobacteriales</taxon>
        <taxon>Sphingobacteriaceae</taxon>
        <taxon>Pedobacter</taxon>
    </lineage>
</organism>
<feature type="transmembrane region" description="Helical" evidence="7">
    <location>
        <begin position="311"/>
        <end position="332"/>
    </location>
</feature>
<dbReference type="SMART" id="SM00752">
    <property type="entry name" value="HTTM"/>
    <property type="match status" value="1"/>
</dbReference>
<keyword evidence="10" id="KW-1185">Reference proteome</keyword>
<keyword evidence="5" id="KW-1015">Disulfide bond</keyword>
<dbReference type="GO" id="GO:0019842">
    <property type="term" value="F:vitamin binding"/>
    <property type="evidence" value="ECO:0007669"/>
    <property type="project" value="TreeGrafter"/>
</dbReference>
<dbReference type="KEGG" id="pex:IZT61_19895"/>
<reference evidence="9 10" key="1">
    <citation type="submission" date="2020-11" db="EMBL/GenBank/DDBJ databases">
        <title>Pedobacter endophytica, an endophytic bacteria isolated form Carex pumila.</title>
        <authorList>
            <person name="Peng Y."/>
            <person name="Jiang L."/>
            <person name="Lee J."/>
        </authorList>
    </citation>
    <scope>NUCLEOTIDE SEQUENCE [LARGE SCALE GENOMIC DNA]</scope>
    <source>
        <strain evidence="9 10">JBR3-12</strain>
    </source>
</reference>
<protein>
    <submittedName>
        <fullName evidence="9">HTTM domain-containing protein</fullName>
    </submittedName>
</protein>
<gene>
    <name evidence="9" type="ORF">IZT61_19895</name>
</gene>
<evidence type="ECO:0000256" key="4">
    <source>
        <dbReference type="ARBA" id="ARBA00023136"/>
    </source>
</evidence>
<dbReference type="InterPro" id="IPR053934">
    <property type="entry name" value="HTTM_dom"/>
</dbReference>
<evidence type="ECO:0000313" key="10">
    <source>
        <dbReference type="Proteomes" id="UP000594759"/>
    </source>
</evidence>
<dbReference type="GO" id="GO:0008488">
    <property type="term" value="F:gamma-glutamyl carboxylase activity"/>
    <property type="evidence" value="ECO:0007669"/>
    <property type="project" value="InterPro"/>
</dbReference>
<dbReference type="PANTHER" id="PTHR12639:SF7">
    <property type="entry name" value="HTTM DOMAIN-CONTAINING PROTEIN"/>
    <property type="match status" value="1"/>
</dbReference>
<evidence type="ECO:0000256" key="1">
    <source>
        <dbReference type="ARBA" id="ARBA00004127"/>
    </source>
</evidence>
<evidence type="ECO:0000256" key="6">
    <source>
        <dbReference type="ARBA" id="ARBA00023239"/>
    </source>
</evidence>
<dbReference type="Pfam" id="PF05090">
    <property type="entry name" value="HTTM"/>
    <property type="match status" value="1"/>
</dbReference>
<dbReference type="Pfam" id="PF22777">
    <property type="entry name" value="VKGC_lumenal_dom"/>
    <property type="match status" value="1"/>
</dbReference>
<dbReference type="PANTHER" id="PTHR12639">
    <property type="entry name" value="VITAMIN K-DEPENDENT GAMMA-CARBOXYLASE"/>
    <property type="match status" value="1"/>
</dbReference>
<keyword evidence="4 7" id="KW-0472">Membrane</keyword>
<evidence type="ECO:0000256" key="5">
    <source>
        <dbReference type="ARBA" id="ARBA00023157"/>
    </source>
</evidence>
<evidence type="ECO:0000256" key="3">
    <source>
        <dbReference type="ARBA" id="ARBA00022989"/>
    </source>
</evidence>
<dbReference type="InterPro" id="IPR053935">
    <property type="entry name" value="VKGC_lumenal_dom"/>
</dbReference>
<evidence type="ECO:0000256" key="2">
    <source>
        <dbReference type="ARBA" id="ARBA00022692"/>
    </source>
</evidence>
<feature type="domain" description="HTTM-like" evidence="8">
    <location>
        <begin position="22"/>
        <end position="283"/>
    </location>
</feature>
<dbReference type="GO" id="GO:0012505">
    <property type="term" value="C:endomembrane system"/>
    <property type="evidence" value="ECO:0007669"/>
    <property type="project" value="UniProtKB-SubCell"/>
</dbReference>
<evidence type="ECO:0000313" key="9">
    <source>
        <dbReference type="EMBL" id="QPH39282.1"/>
    </source>
</evidence>
<proteinExistence type="predicted"/>
<dbReference type="RefSeq" id="WP_196098749.1">
    <property type="nucleotide sequence ID" value="NZ_CP064939.1"/>
</dbReference>
<evidence type="ECO:0000259" key="8">
    <source>
        <dbReference type="SMART" id="SM00752"/>
    </source>
</evidence>
<name>A0A7S9KYP8_9SPHI</name>
<feature type="transmembrane region" description="Helical" evidence="7">
    <location>
        <begin position="161"/>
        <end position="180"/>
    </location>
</feature>
<keyword evidence="6" id="KW-0456">Lyase</keyword>
<feature type="transmembrane region" description="Helical" evidence="7">
    <location>
        <begin position="123"/>
        <end position="140"/>
    </location>
</feature>
<keyword evidence="3 7" id="KW-1133">Transmembrane helix</keyword>
<feature type="transmembrane region" description="Helical" evidence="7">
    <location>
        <begin position="83"/>
        <end position="103"/>
    </location>
</feature>
<accession>A0A7S9KYP8</accession>
<dbReference type="InterPro" id="IPR007782">
    <property type="entry name" value="VKG_COase"/>
</dbReference>
<feature type="transmembrane region" description="Helical" evidence="7">
    <location>
        <begin position="217"/>
        <end position="238"/>
    </location>
</feature>